<feature type="compositionally biased region" description="Polar residues" evidence="5">
    <location>
        <begin position="257"/>
        <end position="277"/>
    </location>
</feature>
<evidence type="ECO:0000256" key="7">
    <source>
        <dbReference type="SAM" id="SignalP"/>
    </source>
</evidence>
<dbReference type="GO" id="GO:0016020">
    <property type="term" value="C:membrane"/>
    <property type="evidence" value="ECO:0007669"/>
    <property type="project" value="UniProtKB-SubCell"/>
</dbReference>
<evidence type="ECO:0000313" key="11">
    <source>
        <dbReference type="EMBL" id="CAF4061602.1"/>
    </source>
</evidence>
<comment type="caution">
    <text evidence="9">The sequence shown here is derived from an EMBL/GenBank/DDBJ whole genome shotgun (WGS) entry which is preliminary data.</text>
</comment>
<keyword evidence="7" id="KW-0732">Signal</keyword>
<comment type="subcellular location">
    <subcellularLocation>
        <location evidence="1">Membrane</location>
        <topology evidence="1">Single-pass membrane protein</topology>
    </subcellularLocation>
</comment>
<dbReference type="EMBL" id="CAJNOW010009584">
    <property type="protein sequence ID" value="CAF1566264.1"/>
    <property type="molecule type" value="Genomic_DNA"/>
</dbReference>
<feature type="signal peptide" evidence="7">
    <location>
        <begin position="1"/>
        <end position="18"/>
    </location>
</feature>
<evidence type="ECO:0000313" key="10">
    <source>
        <dbReference type="EMBL" id="CAF1566264.1"/>
    </source>
</evidence>
<reference evidence="9" key="1">
    <citation type="submission" date="2021-02" db="EMBL/GenBank/DDBJ databases">
        <authorList>
            <person name="Nowell W R."/>
        </authorList>
    </citation>
    <scope>NUCLEOTIDE SEQUENCE</scope>
</reference>
<accession>A0A815NUK7</accession>
<feature type="region of interest" description="Disordered" evidence="5">
    <location>
        <begin position="246"/>
        <end position="284"/>
    </location>
</feature>
<evidence type="ECO:0000259" key="8">
    <source>
        <dbReference type="SMART" id="SM00294"/>
    </source>
</evidence>
<organism evidence="9 12">
    <name type="scientific">Rotaria magnacalcarata</name>
    <dbReference type="NCBI Taxonomy" id="392030"/>
    <lineage>
        <taxon>Eukaryota</taxon>
        <taxon>Metazoa</taxon>
        <taxon>Spiralia</taxon>
        <taxon>Gnathifera</taxon>
        <taxon>Rotifera</taxon>
        <taxon>Eurotatoria</taxon>
        <taxon>Bdelloidea</taxon>
        <taxon>Philodinida</taxon>
        <taxon>Philodinidae</taxon>
        <taxon>Rotaria</taxon>
    </lineage>
</organism>
<keyword evidence="3 6" id="KW-1133">Transmembrane helix</keyword>
<dbReference type="EMBL" id="CAJOBH010006616">
    <property type="protein sequence ID" value="CAF4061602.1"/>
    <property type="molecule type" value="Genomic_DNA"/>
</dbReference>
<dbReference type="InterPro" id="IPR003585">
    <property type="entry name" value="Neurexin-like"/>
</dbReference>
<evidence type="ECO:0000256" key="5">
    <source>
        <dbReference type="SAM" id="MobiDB-lite"/>
    </source>
</evidence>
<evidence type="ECO:0000313" key="12">
    <source>
        <dbReference type="Proteomes" id="UP000663855"/>
    </source>
</evidence>
<proteinExistence type="predicted"/>
<dbReference type="OrthoDB" id="6275838at2759"/>
<evidence type="ECO:0000256" key="1">
    <source>
        <dbReference type="ARBA" id="ARBA00004167"/>
    </source>
</evidence>
<dbReference type="EMBL" id="CAJNOV010011131">
    <property type="protein sequence ID" value="CAF1439434.1"/>
    <property type="molecule type" value="Genomic_DNA"/>
</dbReference>
<evidence type="ECO:0000313" key="9">
    <source>
        <dbReference type="EMBL" id="CAF1439434.1"/>
    </source>
</evidence>
<evidence type="ECO:0000256" key="2">
    <source>
        <dbReference type="ARBA" id="ARBA00022692"/>
    </source>
</evidence>
<dbReference type="SMART" id="SM00294">
    <property type="entry name" value="4.1m"/>
    <property type="match status" value="1"/>
</dbReference>
<feature type="chain" id="PRO_5035607038" description="Neurexin/syndecan/glycophorin C domain-containing protein" evidence="7">
    <location>
        <begin position="19"/>
        <end position="284"/>
    </location>
</feature>
<feature type="transmembrane region" description="Helical" evidence="6">
    <location>
        <begin position="200"/>
        <end position="222"/>
    </location>
</feature>
<dbReference type="AlphaFoldDB" id="A0A815NUK7"/>
<keyword evidence="2 6" id="KW-0812">Transmembrane</keyword>
<dbReference type="Proteomes" id="UP000663855">
    <property type="component" value="Unassembled WGS sequence"/>
</dbReference>
<protein>
    <recommendedName>
        <fullName evidence="8">Neurexin/syndecan/glycophorin C domain-containing protein</fullName>
    </recommendedName>
</protein>
<feature type="domain" description="Neurexin/syndecan/glycophorin C" evidence="8">
    <location>
        <begin position="221"/>
        <end position="239"/>
    </location>
</feature>
<evidence type="ECO:0000256" key="3">
    <source>
        <dbReference type="ARBA" id="ARBA00022989"/>
    </source>
</evidence>
<name>A0A815NUK7_9BILA</name>
<gene>
    <name evidence="11" type="ORF">BYL167_LOCUS16998</name>
    <name evidence="9" type="ORF">CJN711_LOCUS24011</name>
    <name evidence="10" type="ORF">KQP761_LOCUS18779</name>
</gene>
<dbReference type="Proteomes" id="UP000663834">
    <property type="component" value="Unassembled WGS sequence"/>
</dbReference>
<keyword evidence="4 6" id="KW-0472">Membrane</keyword>
<evidence type="ECO:0000256" key="6">
    <source>
        <dbReference type="SAM" id="Phobius"/>
    </source>
</evidence>
<dbReference type="Proteomes" id="UP000681967">
    <property type="component" value="Unassembled WGS sequence"/>
</dbReference>
<evidence type="ECO:0000256" key="4">
    <source>
        <dbReference type="ARBA" id="ARBA00023136"/>
    </source>
</evidence>
<sequence length="284" mass="31645">MIIIYLIIFIIAIDGITTENHSTSHVILASSCQTTNSEPERISIESGHQYYFHIFNWSFLSSFVPLLPLSFCKHQRTTYHSSSGFDIFRSSPRFLLTGIVTSEQTSVFHQKNAVPFFIDQPISRSIVKLMSPNENNRLTDSDSNQLTTATTTTATTTVNSLLSTTTTTITTTTTAAISDVSLLKASLSTTQQGTNRTFNITLLIGCISASIILIIIIICAFVKYRNRDEGSYKIDESKNFVLTPRIDKHDKSGSHGKASSSQQHRQKLISSNEQNGVDSREWYV</sequence>